<comment type="caution">
    <text evidence="1">The sequence shown here is derived from an EMBL/GenBank/DDBJ whole genome shotgun (WGS) entry which is preliminary data.</text>
</comment>
<accession>A0ABU9QXJ5</accession>
<proteinExistence type="predicted"/>
<evidence type="ECO:0000313" key="2">
    <source>
        <dbReference type="Proteomes" id="UP001481677"/>
    </source>
</evidence>
<dbReference type="EMBL" id="JAZHGA010000004">
    <property type="protein sequence ID" value="MEM5339446.1"/>
    <property type="molecule type" value="Genomic_DNA"/>
</dbReference>
<gene>
    <name evidence="1" type="ORF">V4C56_07335</name>
</gene>
<evidence type="ECO:0000313" key="1">
    <source>
        <dbReference type="EMBL" id="MEM5339446.1"/>
    </source>
</evidence>
<organism evidence="1 2">
    <name type="scientific">Paraburkholderia azotifigens</name>
    <dbReference type="NCBI Taxonomy" id="2057004"/>
    <lineage>
        <taxon>Bacteria</taxon>
        <taxon>Pseudomonadati</taxon>
        <taxon>Pseudomonadota</taxon>
        <taxon>Betaproteobacteria</taxon>
        <taxon>Burkholderiales</taxon>
        <taxon>Burkholderiaceae</taxon>
        <taxon>Paraburkholderia</taxon>
    </lineage>
</organism>
<name>A0ABU9QXJ5_9BURK</name>
<keyword evidence="2" id="KW-1185">Reference proteome</keyword>
<reference evidence="1 2" key="1">
    <citation type="submission" date="2024-01" db="EMBL/GenBank/DDBJ databases">
        <title>The diversity of rhizobia nodulating Mimosa spp. in eleven states of Brazil covering several biomes is determined by host plant, location, and edaphic factors.</title>
        <authorList>
            <person name="Rouws L."/>
            <person name="Barauna A."/>
            <person name="Beukes C."/>
            <person name="De Faria S.M."/>
            <person name="Gross E."/>
            <person name="Dos Reis Junior F.B."/>
            <person name="Simon M."/>
            <person name="Maluk M."/>
            <person name="Odee D.W."/>
            <person name="Kenicer G."/>
            <person name="Young J.P.W."/>
            <person name="Reis V.M."/>
            <person name="Zilli J."/>
            <person name="James E.K."/>
        </authorList>
    </citation>
    <scope>NUCLEOTIDE SEQUENCE [LARGE SCALE GENOMIC DNA]</scope>
    <source>
        <strain evidence="1 2">JPY530</strain>
    </source>
</reference>
<protein>
    <submittedName>
        <fullName evidence="1">Uncharacterized protein</fullName>
    </submittedName>
</protein>
<sequence length="55" mass="6468">MMNDSLFRVPGHRNDRLRLPDRTRQCVAEQFDIAGFDAVRNIEVREIMHDDSRPA</sequence>
<dbReference type="Proteomes" id="UP001481677">
    <property type="component" value="Unassembled WGS sequence"/>
</dbReference>